<evidence type="ECO:0000313" key="2">
    <source>
        <dbReference type="EMBL" id="KAF9551751.1"/>
    </source>
</evidence>
<reference evidence="2" key="1">
    <citation type="journal article" date="2020" name="Fungal Divers.">
        <title>Resolving the Mortierellaceae phylogeny through synthesis of multi-gene phylogenetics and phylogenomics.</title>
        <authorList>
            <person name="Vandepol N."/>
            <person name="Liber J."/>
            <person name="Desiro A."/>
            <person name="Na H."/>
            <person name="Kennedy M."/>
            <person name="Barry K."/>
            <person name="Grigoriev I.V."/>
            <person name="Miller A.N."/>
            <person name="O'Donnell K."/>
            <person name="Stajich J.E."/>
            <person name="Bonito G."/>
        </authorList>
    </citation>
    <scope>NUCLEOTIDE SEQUENCE</scope>
    <source>
        <strain evidence="2">NRRL 2591</strain>
    </source>
</reference>
<gene>
    <name evidence="2" type="ORF">EC957_004074</name>
</gene>
<sequence length="164" mass="17189">MTTKRSQRSVSAGMKSDQKPFYDAGIPNPIILQMNYAQAIKRSPREVAAARAAAASASSFTTVSSITTATTTNATTKGKGAARVPLHPIWTAPRGRSDSCMSDASDAGSTMSSPSSSVSNSSNDSINQLPLQLQQQRTMTVRDSSPSPSMSSSSANERSLGKDN</sequence>
<evidence type="ECO:0000256" key="1">
    <source>
        <dbReference type="SAM" id="MobiDB-lite"/>
    </source>
</evidence>
<feature type="region of interest" description="Disordered" evidence="1">
    <location>
        <begin position="54"/>
        <end position="164"/>
    </location>
</feature>
<dbReference type="EMBL" id="JAAAXW010000002">
    <property type="protein sequence ID" value="KAF9551751.1"/>
    <property type="molecule type" value="Genomic_DNA"/>
</dbReference>
<proteinExistence type="predicted"/>
<name>A0A9P6FIC7_9FUNG</name>
<dbReference type="AlphaFoldDB" id="A0A9P6FIC7"/>
<feature type="compositionally biased region" description="Low complexity" evidence="1">
    <location>
        <begin position="54"/>
        <end position="76"/>
    </location>
</feature>
<protein>
    <submittedName>
        <fullName evidence="2">Uncharacterized protein</fullName>
    </submittedName>
</protein>
<feature type="compositionally biased region" description="Low complexity" evidence="1">
    <location>
        <begin position="105"/>
        <end position="125"/>
    </location>
</feature>
<organism evidence="2 3">
    <name type="scientific">Mortierella hygrophila</name>
    <dbReference type="NCBI Taxonomy" id="979708"/>
    <lineage>
        <taxon>Eukaryota</taxon>
        <taxon>Fungi</taxon>
        <taxon>Fungi incertae sedis</taxon>
        <taxon>Mucoromycota</taxon>
        <taxon>Mortierellomycotina</taxon>
        <taxon>Mortierellomycetes</taxon>
        <taxon>Mortierellales</taxon>
        <taxon>Mortierellaceae</taxon>
        <taxon>Mortierella</taxon>
    </lineage>
</organism>
<comment type="caution">
    <text evidence="2">The sequence shown here is derived from an EMBL/GenBank/DDBJ whole genome shotgun (WGS) entry which is preliminary data.</text>
</comment>
<accession>A0A9P6FIC7</accession>
<dbReference type="Proteomes" id="UP000723463">
    <property type="component" value="Unassembled WGS sequence"/>
</dbReference>
<feature type="compositionally biased region" description="Low complexity" evidence="1">
    <location>
        <begin position="144"/>
        <end position="154"/>
    </location>
</feature>
<evidence type="ECO:0000313" key="3">
    <source>
        <dbReference type="Proteomes" id="UP000723463"/>
    </source>
</evidence>
<keyword evidence="3" id="KW-1185">Reference proteome</keyword>
<feature type="compositionally biased region" description="Polar residues" evidence="1">
    <location>
        <begin position="126"/>
        <end position="143"/>
    </location>
</feature>